<dbReference type="STRING" id="937775.Metlim_2455"/>
<keyword evidence="1" id="KW-0175">Coiled coil</keyword>
<dbReference type="HOGENOM" id="CLU_383405_0_0_2"/>
<organism evidence="2 3">
    <name type="scientific">Methanoplanus limicola DSM 2279</name>
    <dbReference type="NCBI Taxonomy" id="937775"/>
    <lineage>
        <taxon>Archaea</taxon>
        <taxon>Methanobacteriati</taxon>
        <taxon>Methanobacteriota</taxon>
        <taxon>Stenosarchaea group</taxon>
        <taxon>Methanomicrobia</taxon>
        <taxon>Methanomicrobiales</taxon>
        <taxon>Methanomicrobiaceae</taxon>
        <taxon>Methanoplanus</taxon>
    </lineage>
</organism>
<sequence>MNNENYSLCLTIIEQNNYSQLLRLADPIGKDGQTLWKLDGKSHKLDLPNIKTISMDRYQAKNNDLAIWKWELNPEDQKKQLSNRTNEKFYELIFLDDENIDSKDEIKTRKLEDLIDILISGFKIPEFITDNLLLVFDKSKRDGYICFDLKKSDYSIENNTMKIKEGTTLEIHKIREELCIDTDNYIKNATIKNYYAQRRIIYRERKLKKPDGQLKIKSFISLFKSYFEEITEKMNYDDEQRNIIKKTISNALDNREDIEAFFKLTGSDNEEFIFTHNTTSKFEETAQIIKKYASDKGMKNFLESVIENTPEFKEYYLDILKEDYLTDEKEKAEQELKILEEKKTDLQNIFNKKEKDLNNELKSLELKKAEITNEYRKKEEKITEYNNKISNLENRNEQLNKYCEEKVESIKENTGALLGEIAVLKGITQNSATPIQDYNLTKNCSKSFEGDNIYSITNKEDLIGGLEKNLDSILIPDEYNSGELARFIIGSYLSKTPVLLIGNTSQLLAETISITFCGRTSEIIFVPTGFRNYDELLNSVRSSESNVVFIKNAVGFCDEYIYLNLIKDNPDKFLLFSAEFQDTIRILPAGILGYMSLIDCEKIILPFNLNEIYDDLTPAKIEEMSNAEYNKNQYMKLYKEICELSEESGLKNGYNLLRAKILSTLLGPEKEENKSLINILLPELVTYNQIQENTDNYLDYLQTLDKTEYYKIAEKLSGGER</sequence>
<evidence type="ECO:0000256" key="1">
    <source>
        <dbReference type="SAM" id="Coils"/>
    </source>
</evidence>
<dbReference type="InParanoid" id="H1Z388"/>
<evidence type="ECO:0000313" key="2">
    <source>
        <dbReference type="EMBL" id="EHQ36503.1"/>
    </source>
</evidence>
<dbReference type="RefSeq" id="WP_004078844.1">
    <property type="nucleotide sequence ID" value="NZ_CM001436.1"/>
</dbReference>
<dbReference type="EMBL" id="CM001436">
    <property type="protein sequence ID" value="EHQ36503.1"/>
    <property type="molecule type" value="Genomic_DNA"/>
</dbReference>
<protein>
    <submittedName>
        <fullName evidence="2">Uncharacterized protein</fullName>
    </submittedName>
</protein>
<keyword evidence="3" id="KW-1185">Reference proteome</keyword>
<dbReference type="AlphaFoldDB" id="H1Z388"/>
<proteinExistence type="predicted"/>
<dbReference type="Proteomes" id="UP000005741">
    <property type="component" value="Chromosome"/>
</dbReference>
<evidence type="ECO:0000313" key="3">
    <source>
        <dbReference type="Proteomes" id="UP000005741"/>
    </source>
</evidence>
<name>H1Z388_9EURY</name>
<dbReference type="OrthoDB" id="111619at2157"/>
<reference evidence="2 3" key="1">
    <citation type="submission" date="2011-10" db="EMBL/GenBank/DDBJ databases">
        <title>The Improved High-Quality Draft genome of Methanoplanus limicola DSM 2279.</title>
        <authorList>
            <consortium name="US DOE Joint Genome Institute (JGI-PGF)"/>
            <person name="Lucas S."/>
            <person name="Copeland A."/>
            <person name="Lapidus A."/>
            <person name="Glavina del Rio T."/>
            <person name="Dalin E."/>
            <person name="Tice H."/>
            <person name="Bruce D."/>
            <person name="Goodwin L."/>
            <person name="Pitluck S."/>
            <person name="Peters L."/>
            <person name="Mikhailova N."/>
            <person name="Lu M."/>
            <person name="Kyrpides N."/>
            <person name="Mavromatis K."/>
            <person name="Ivanova N."/>
            <person name="Markowitz V."/>
            <person name="Cheng J.-F."/>
            <person name="Hugenholtz P."/>
            <person name="Woyke T."/>
            <person name="Wu D."/>
            <person name="Wirth R."/>
            <person name="Brambilla E.-M."/>
            <person name="Klenk H.-P."/>
            <person name="Eisen J.A."/>
        </authorList>
    </citation>
    <scope>NUCLEOTIDE SEQUENCE [LARGE SCALE GENOMIC DNA]</scope>
    <source>
        <strain evidence="2 3">DSM 2279</strain>
    </source>
</reference>
<feature type="coiled-coil region" evidence="1">
    <location>
        <begin position="322"/>
        <end position="409"/>
    </location>
</feature>
<gene>
    <name evidence="2" type="ORF">Metlim_2455</name>
</gene>
<accession>H1Z388</accession>